<sequence>MAFEATKREWCELYTFLRLLAEGKVALGTAQGKKDDVYWPIAMIQREEHDGTRRYYIENESIRIVGETMEQTISREDFGVVAGLILQAVKSSSENDVSSPDGVEEFLNEAGIYDLEAKTEDRTDFSVAFWHSEAPLRGFCVRSRLGTMNPLLDGGRAANLKLEQSGAKFATPAVSKINALPESPNEVSERMMLIERLGGVLKYSDVADRVFRCNLSMIDLHFPRMLTEMVRIMHLDGISRISELTEIIKQMNPLKLKDELINKHSFYEFKMKEFLMALALGMRPAKIYTGEDSAVEGSYWLMGAERCFAITSRKRR</sequence>
<accession>W4UYG8</accession>
<proteinExistence type="predicted"/>
<evidence type="ECO:0000313" key="1">
    <source>
        <dbReference type="EMBL" id="GAE85524.1"/>
    </source>
</evidence>
<protein>
    <submittedName>
        <fullName evidence="1">Type II restriction enzyme HpaII</fullName>
    </submittedName>
</protein>
<keyword evidence="2" id="KW-1185">Reference proteome</keyword>
<dbReference type="Proteomes" id="UP000019131">
    <property type="component" value="Unassembled WGS sequence"/>
</dbReference>
<comment type="caution">
    <text evidence="1">The sequence shown here is derived from an EMBL/GenBank/DDBJ whole genome shotgun (WGS) entry which is preliminary data.</text>
</comment>
<dbReference type="AlphaFoldDB" id="W4UYG8"/>
<organism evidence="1 2">
    <name type="scientific">Bacteroides reticulotermitis JCM 10512</name>
    <dbReference type="NCBI Taxonomy" id="1445607"/>
    <lineage>
        <taxon>Bacteria</taxon>
        <taxon>Pseudomonadati</taxon>
        <taxon>Bacteroidota</taxon>
        <taxon>Bacteroidia</taxon>
        <taxon>Bacteroidales</taxon>
        <taxon>Bacteroidaceae</taxon>
        <taxon>Bacteroides</taxon>
    </lineage>
</organism>
<dbReference type="EMBL" id="BAIV01000028">
    <property type="protein sequence ID" value="GAE85524.1"/>
    <property type="molecule type" value="Genomic_DNA"/>
</dbReference>
<gene>
    <name evidence="1" type="ORF">JCM10512_3967</name>
</gene>
<dbReference type="InterPro" id="IPR019062">
    <property type="entry name" value="Restrct_endonuc_II_HpaII"/>
</dbReference>
<name>W4UYG8_9BACE</name>
<evidence type="ECO:0000313" key="2">
    <source>
        <dbReference type="Proteomes" id="UP000019131"/>
    </source>
</evidence>
<dbReference type="STRING" id="1445607.JCM10512_3967"/>
<dbReference type="Pfam" id="PF09561">
    <property type="entry name" value="RE_HpaII"/>
    <property type="match status" value="1"/>
</dbReference>
<reference evidence="1 2" key="1">
    <citation type="journal article" date="2014" name="Genome Announc.">
        <title>Draft Genome Sequence of Bacteroides reticulotermitis Strain JCM 10512T, Isolated from the Gut of a Termite.</title>
        <authorList>
            <person name="Yuki M."/>
            <person name="Oshima K."/>
            <person name="Suda W."/>
            <person name="Sakamoto M."/>
            <person name="Iida T."/>
            <person name="Hattori M."/>
            <person name="Ohkuma M."/>
        </authorList>
    </citation>
    <scope>NUCLEOTIDE SEQUENCE [LARGE SCALE GENOMIC DNA]</scope>
    <source>
        <strain evidence="1 2">JCM 10512</strain>
    </source>
</reference>